<name>A0A226DYW2_FOLCA</name>
<gene>
    <name evidence="2" type="ORF">Fcan01_15106</name>
</gene>
<comment type="caution">
    <text evidence="2">The sequence shown here is derived from an EMBL/GenBank/DDBJ whole genome shotgun (WGS) entry which is preliminary data.</text>
</comment>
<accession>A0A226DYW2</accession>
<keyword evidence="1" id="KW-0812">Transmembrane</keyword>
<feature type="transmembrane region" description="Helical" evidence="1">
    <location>
        <begin position="79"/>
        <end position="100"/>
    </location>
</feature>
<evidence type="ECO:0008006" key="4">
    <source>
        <dbReference type="Google" id="ProtNLM"/>
    </source>
</evidence>
<keyword evidence="1" id="KW-0472">Membrane</keyword>
<dbReference type="Proteomes" id="UP000198287">
    <property type="component" value="Unassembled WGS sequence"/>
</dbReference>
<keyword evidence="3" id="KW-1185">Reference proteome</keyword>
<evidence type="ECO:0000313" key="2">
    <source>
        <dbReference type="EMBL" id="OXA50419.1"/>
    </source>
</evidence>
<sequence length="140" mass="15502">MDNFPESTEVNRAVMHEVKLTLLGSLAVNVVWWLAVNIVGVMFPMMHFALVCLTLLFLPVLDQKEYRVDPPTSIYLVRTLTNVVLFFIGLIVLGPFGILLQTAVPSGIFQFALSWMAISAIFAALRAALMGAMIVVKNFT</sequence>
<organism evidence="2 3">
    <name type="scientific">Folsomia candida</name>
    <name type="common">Springtail</name>
    <dbReference type="NCBI Taxonomy" id="158441"/>
    <lineage>
        <taxon>Eukaryota</taxon>
        <taxon>Metazoa</taxon>
        <taxon>Ecdysozoa</taxon>
        <taxon>Arthropoda</taxon>
        <taxon>Hexapoda</taxon>
        <taxon>Collembola</taxon>
        <taxon>Entomobryomorpha</taxon>
        <taxon>Isotomoidea</taxon>
        <taxon>Isotomidae</taxon>
        <taxon>Proisotominae</taxon>
        <taxon>Folsomia</taxon>
    </lineage>
</organism>
<feature type="transmembrane region" description="Helical" evidence="1">
    <location>
        <begin position="112"/>
        <end position="136"/>
    </location>
</feature>
<dbReference type="AlphaFoldDB" id="A0A226DYW2"/>
<keyword evidence="1" id="KW-1133">Transmembrane helix</keyword>
<feature type="transmembrane region" description="Helical" evidence="1">
    <location>
        <begin position="30"/>
        <end position="58"/>
    </location>
</feature>
<evidence type="ECO:0000313" key="3">
    <source>
        <dbReference type="Proteomes" id="UP000198287"/>
    </source>
</evidence>
<evidence type="ECO:0000256" key="1">
    <source>
        <dbReference type="SAM" id="Phobius"/>
    </source>
</evidence>
<protein>
    <recommendedName>
        <fullName evidence="4">Transmembrane protein</fullName>
    </recommendedName>
</protein>
<proteinExistence type="predicted"/>
<dbReference type="EMBL" id="LNIX01000009">
    <property type="protein sequence ID" value="OXA50419.1"/>
    <property type="molecule type" value="Genomic_DNA"/>
</dbReference>
<reference evidence="2 3" key="1">
    <citation type="submission" date="2015-12" db="EMBL/GenBank/DDBJ databases">
        <title>The genome of Folsomia candida.</title>
        <authorList>
            <person name="Faddeeva A."/>
            <person name="Derks M.F."/>
            <person name="Anvar Y."/>
            <person name="Smit S."/>
            <person name="Van Straalen N."/>
            <person name="Roelofs D."/>
        </authorList>
    </citation>
    <scope>NUCLEOTIDE SEQUENCE [LARGE SCALE GENOMIC DNA]</scope>
    <source>
        <strain evidence="2 3">VU population</strain>
        <tissue evidence="2">Whole body</tissue>
    </source>
</reference>